<sequence>MGIATPRECLSRTEVTMRGRGIIGAVVLVWLLIGVFAAWQRGYFQNEQTNCVTAGNIALTVVAGPLNYAGVNPKVKDCRVPQPSSMPSQLVSLT</sequence>
<keyword evidence="1" id="KW-0472">Membrane</keyword>
<reference evidence="2 3" key="1">
    <citation type="submission" date="2017-03" db="EMBL/GenBank/DDBJ databases">
        <title>Genomic insights into Mycobacterium simiae human colonization.</title>
        <authorList>
            <person name="Steffani J.L."/>
            <person name="Brunck M.E."/>
            <person name="Cruz E."/>
            <person name="Montiel R."/>
            <person name="Barona F."/>
        </authorList>
    </citation>
    <scope>NUCLEOTIDE SEQUENCE [LARGE SCALE GENOMIC DNA]</scope>
    <source>
        <strain evidence="2 3">MsiGto</strain>
    </source>
</reference>
<gene>
    <name evidence="2" type="ORF">B5M45_30765</name>
</gene>
<keyword evidence="3" id="KW-1185">Reference proteome</keyword>
<feature type="transmembrane region" description="Helical" evidence="1">
    <location>
        <begin position="21"/>
        <end position="39"/>
    </location>
</feature>
<keyword evidence="1" id="KW-0812">Transmembrane</keyword>
<dbReference type="AlphaFoldDB" id="A0A1X0XI52"/>
<proteinExistence type="predicted"/>
<comment type="caution">
    <text evidence="2">The sequence shown here is derived from an EMBL/GenBank/DDBJ whole genome shotgun (WGS) entry which is preliminary data.</text>
</comment>
<keyword evidence="1" id="KW-1133">Transmembrane helix</keyword>
<name>A0A1X0XI52_MYCSI</name>
<dbReference type="EMBL" id="MZZM01000046">
    <property type="protein sequence ID" value="ORJ52574.1"/>
    <property type="molecule type" value="Genomic_DNA"/>
</dbReference>
<organism evidence="2 3">
    <name type="scientific">Mycobacterium simiae</name>
    <name type="common">Mycobacterium habana</name>
    <dbReference type="NCBI Taxonomy" id="1784"/>
    <lineage>
        <taxon>Bacteria</taxon>
        <taxon>Bacillati</taxon>
        <taxon>Actinomycetota</taxon>
        <taxon>Actinomycetes</taxon>
        <taxon>Mycobacteriales</taxon>
        <taxon>Mycobacteriaceae</taxon>
        <taxon>Mycobacterium</taxon>
        <taxon>Mycobacterium simiae complex</taxon>
    </lineage>
</organism>
<dbReference type="Proteomes" id="UP000193040">
    <property type="component" value="Unassembled WGS sequence"/>
</dbReference>
<accession>A0A1X0XI52</accession>
<evidence type="ECO:0000313" key="3">
    <source>
        <dbReference type="Proteomes" id="UP000193040"/>
    </source>
</evidence>
<protein>
    <submittedName>
        <fullName evidence="2">Uncharacterized protein</fullName>
    </submittedName>
</protein>
<evidence type="ECO:0000313" key="2">
    <source>
        <dbReference type="EMBL" id="ORJ52574.1"/>
    </source>
</evidence>
<evidence type="ECO:0000256" key="1">
    <source>
        <dbReference type="SAM" id="Phobius"/>
    </source>
</evidence>